<name>A0AAD5CQZ6_AMBAR</name>
<evidence type="ECO:0000313" key="3">
    <source>
        <dbReference type="Proteomes" id="UP001206925"/>
    </source>
</evidence>
<evidence type="ECO:0000256" key="1">
    <source>
        <dbReference type="SAM" id="MobiDB-lite"/>
    </source>
</evidence>
<feature type="non-terminal residue" evidence="2">
    <location>
        <position position="107"/>
    </location>
</feature>
<accession>A0AAD5CQZ6</accession>
<protein>
    <submittedName>
        <fullName evidence="2">Uncharacterized protein</fullName>
    </submittedName>
</protein>
<proteinExistence type="predicted"/>
<keyword evidence="3" id="KW-1185">Reference proteome</keyword>
<dbReference type="EMBL" id="JAMZMK010006990">
    <property type="protein sequence ID" value="KAI7746372.1"/>
    <property type="molecule type" value="Genomic_DNA"/>
</dbReference>
<gene>
    <name evidence="2" type="ORF">M8C21_016025</name>
</gene>
<comment type="caution">
    <text evidence="2">The sequence shown here is derived from an EMBL/GenBank/DDBJ whole genome shotgun (WGS) entry which is preliminary data.</text>
</comment>
<feature type="compositionally biased region" description="Basic and acidic residues" evidence="1">
    <location>
        <begin position="26"/>
        <end position="37"/>
    </location>
</feature>
<sequence length="107" mass="12188">SLAKREGRVKDYRRLRSLRGGLQRRYSKDEDGHERGPQDPVDALVFASHGQQQRRGQPAILSHPDDHIVTSKNKSCGEDEELMMDNLDFDQMSFSSTKRPTLSTIGF</sequence>
<organism evidence="2 3">
    <name type="scientific">Ambrosia artemisiifolia</name>
    <name type="common">Common ragweed</name>
    <dbReference type="NCBI Taxonomy" id="4212"/>
    <lineage>
        <taxon>Eukaryota</taxon>
        <taxon>Viridiplantae</taxon>
        <taxon>Streptophyta</taxon>
        <taxon>Embryophyta</taxon>
        <taxon>Tracheophyta</taxon>
        <taxon>Spermatophyta</taxon>
        <taxon>Magnoliopsida</taxon>
        <taxon>eudicotyledons</taxon>
        <taxon>Gunneridae</taxon>
        <taxon>Pentapetalae</taxon>
        <taxon>asterids</taxon>
        <taxon>campanulids</taxon>
        <taxon>Asterales</taxon>
        <taxon>Asteraceae</taxon>
        <taxon>Asteroideae</taxon>
        <taxon>Heliantheae alliance</taxon>
        <taxon>Heliantheae</taxon>
        <taxon>Ambrosia</taxon>
    </lineage>
</organism>
<reference evidence="2" key="1">
    <citation type="submission" date="2022-06" db="EMBL/GenBank/DDBJ databases">
        <title>Uncovering the hologenomic basis of an extraordinary plant invasion.</title>
        <authorList>
            <person name="Bieker V.C."/>
            <person name="Martin M.D."/>
            <person name="Gilbert T."/>
            <person name="Hodgins K."/>
            <person name="Battlay P."/>
            <person name="Petersen B."/>
            <person name="Wilson J."/>
        </authorList>
    </citation>
    <scope>NUCLEOTIDE SEQUENCE</scope>
    <source>
        <strain evidence="2">AA19_3_7</strain>
        <tissue evidence="2">Leaf</tissue>
    </source>
</reference>
<dbReference type="AlphaFoldDB" id="A0AAD5CQZ6"/>
<evidence type="ECO:0000313" key="2">
    <source>
        <dbReference type="EMBL" id="KAI7746372.1"/>
    </source>
</evidence>
<feature type="region of interest" description="Disordered" evidence="1">
    <location>
        <begin position="20"/>
        <end position="75"/>
    </location>
</feature>
<dbReference type="Proteomes" id="UP001206925">
    <property type="component" value="Unassembled WGS sequence"/>
</dbReference>